<dbReference type="InterPro" id="IPR013740">
    <property type="entry name" value="Redoxin"/>
</dbReference>
<feature type="signal peptide" evidence="4">
    <location>
        <begin position="1"/>
        <end position="20"/>
    </location>
</feature>
<dbReference type="CDD" id="cd02969">
    <property type="entry name" value="PRX_like1"/>
    <property type="match status" value="1"/>
</dbReference>
<sequence>MKAFPWLLLLLLFGGSSTFARFIAANDPETLAIGAPAPDFKLPGTDGKTWTLAAFKNAKILVVVFTCNHCPTAQAYEDRLIRLTSDYSDRGVAVVAISPNDPRAIRLNELDYTDLNDSFEEMKIRADRKKYNFPYLYDGDNQQVSRSYGPVATPHVFVFDSERKLRFQGRIDNMEKPSKTPTVQDTRNAIEALLNNLPVAVSTTKVFGCSVKWAEKTDWLEKAKVEWAKEPVELSTISTAGIKDLLKNNSGKLRLINVWATWCGPCTREFPDFITINRMYRGRDFEFISISADDPANREKVLSFLKKQQASVANYLFDTDDKYALIEAIDPNWQGALPYTILVEPGGKIVYARQGAIDASAMKTTIVDHPLIGRYFR</sequence>
<keyword evidence="3" id="KW-0676">Redox-active center</keyword>
<evidence type="ECO:0000256" key="4">
    <source>
        <dbReference type="SAM" id="SignalP"/>
    </source>
</evidence>
<comment type="subcellular location">
    <subcellularLocation>
        <location evidence="1">Cell envelope</location>
    </subcellularLocation>
</comment>
<evidence type="ECO:0000259" key="5">
    <source>
        <dbReference type="PROSITE" id="PS51352"/>
    </source>
</evidence>
<organism evidence="6 7">
    <name type="scientific">Flavihumibacter stibioxidans</name>
    <dbReference type="NCBI Taxonomy" id="1834163"/>
    <lineage>
        <taxon>Bacteria</taxon>
        <taxon>Pseudomonadati</taxon>
        <taxon>Bacteroidota</taxon>
        <taxon>Chitinophagia</taxon>
        <taxon>Chitinophagales</taxon>
        <taxon>Chitinophagaceae</taxon>
        <taxon>Flavihumibacter</taxon>
    </lineage>
</organism>
<keyword evidence="7" id="KW-1185">Reference proteome</keyword>
<name>A0ABR7MCV0_9BACT</name>
<evidence type="ECO:0000313" key="7">
    <source>
        <dbReference type="Proteomes" id="UP000765802"/>
    </source>
</evidence>
<dbReference type="Proteomes" id="UP000765802">
    <property type="component" value="Unassembled WGS sequence"/>
</dbReference>
<dbReference type="PANTHER" id="PTHR43640">
    <property type="entry name" value="OS07G0260300 PROTEIN"/>
    <property type="match status" value="1"/>
</dbReference>
<dbReference type="Pfam" id="PF00578">
    <property type="entry name" value="AhpC-TSA"/>
    <property type="match status" value="1"/>
</dbReference>
<evidence type="ECO:0000256" key="1">
    <source>
        <dbReference type="ARBA" id="ARBA00004196"/>
    </source>
</evidence>
<gene>
    <name evidence="6" type="ORF">BC349_16075</name>
</gene>
<dbReference type="EMBL" id="MBUA01000028">
    <property type="protein sequence ID" value="MBC6492580.1"/>
    <property type="molecule type" value="Genomic_DNA"/>
</dbReference>
<keyword evidence="2" id="KW-0201">Cytochrome c-type biogenesis</keyword>
<evidence type="ECO:0000256" key="2">
    <source>
        <dbReference type="ARBA" id="ARBA00022748"/>
    </source>
</evidence>
<dbReference type="InterPro" id="IPR047262">
    <property type="entry name" value="PRX-like1"/>
</dbReference>
<feature type="domain" description="Thioredoxin" evidence="5">
    <location>
        <begin position="31"/>
        <end position="195"/>
    </location>
</feature>
<dbReference type="SUPFAM" id="SSF52833">
    <property type="entry name" value="Thioredoxin-like"/>
    <property type="match status" value="2"/>
</dbReference>
<reference evidence="6 7" key="1">
    <citation type="submission" date="2016-07" db="EMBL/GenBank/DDBJ databases">
        <title>Genome analysis of Flavihumibacter stibioxidans YS-17.</title>
        <authorList>
            <person name="Shi K."/>
            <person name="Han Y."/>
            <person name="Wang G."/>
        </authorList>
    </citation>
    <scope>NUCLEOTIDE SEQUENCE [LARGE SCALE GENOMIC DNA]</scope>
    <source>
        <strain evidence="6 7">YS-17</strain>
    </source>
</reference>
<dbReference type="InterPro" id="IPR036249">
    <property type="entry name" value="Thioredoxin-like_sf"/>
</dbReference>
<evidence type="ECO:0000256" key="3">
    <source>
        <dbReference type="ARBA" id="ARBA00023284"/>
    </source>
</evidence>
<dbReference type="CDD" id="cd02966">
    <property type="entry name" value="TlpA_like_family"/>
    <property type="match status" value="1"/>
</dbReference>
<dbReference type="InterPro" id="IPR013766">
    <property type="entry name" value="Thioredoxin_domain"/>
</dbReference>
<dbReference type="Gene3D" id="3.40.30.10">
    <property type="entry name" value="Glutaredoxin"/>
    <property type="match status" value="2"/>
</dbReference>
<keyword evidence="4" id="KW-0732">Signal</keyword>
<dbReference type="PROSITE" id="PS51352">
    <property type="entry name" value="THIOREDOXIN_2"/>
    <property type="match status" value="2"/>
</dbReference>
<dbReference type="PROSITE" id="PS00194">
    <property type="entry name" value="THIOREDOXIN_1"/>
    <property type="match status" value="1"/>
</dbReference>
<evidence type="ECO:0000313" key="6">
    <source>
        <dbReference type="EMBL" id="MBC6492580.1"/>
    </source>
</evidence>
<dbReference type="InterPro" id="IPR017937">
    <property type="entry name" value="Thioredoxin_CS"/>
</dbReference>
<dbReference type="Pfam" id="PF08534">
    <property type="entry name" value="Redoxin"/>
    <property type="match status" value="1"/>
</dbReference>
<comment type="caution">
    <text evidence="6">The sequence shown here is derived from an EMBL/GenBank/DDBJ whole genome shotgun (WGS) entry which is preliminary data.</text>
</comment>
<feature type="domain" description="Thioredoxin" evidence="5">
    <location>
        <begin position="223"/>
        <end position="372"/>
    </location>
</feature>
<dbReference type="RefSeq" id="WP_187257895.1">
    <property type="nucleotide sequence ID" value="NZ_JBHULF010000020.1"/>
</dbReference>
<proteinExistence type="predicted"/>
<feature type="chain" id="PRO_5045126365" evidence="4">
    <location>
        <begin position="21"/>
        <end position="377"/>
    </location>
</feature>
<accession>A0ABR7MCV0</accession>
<dbReference type="InterPro" id="IPR000866">
    <property type="entry name" value="AhpC/TSA"/>
</dbReference>
<dbReference type="PANTHER" id="PTHR43640:SF1">
    <property type="entry name" value="THIOREDOXIN-DEPENDENT PEROXIREDOXIN"/>
    <property type="match status" value="1"/>
</dbReference>
<protein>
    <submittedName>
        <fullName evidence="6">Redoxin</fullName>
    </submittedName>
</protein>